<dbReference type="InterPro" id="IPR013149">
    <property type="entry name" value="ADH-like_C"/>
</dbReference>
<feature type="domain" description="Enoyl reductase (ER)" evidence="2">
    <location>
        <begin position="17"/>
        <end position="327"/>
    </location>
</feature>
<protein>
    <submittedName>
        <fullName evidence="3">NADP-dependent oxidoreductase</fullName>
    </submittedName>
</protein>
<dbReference type="AlphaFoldDB" id="A0AA41X827"/>
<dbReference type="Gene3D" id="3.90.180.10">
    <property type="entry name" value="Medium-chain alcohol dehydrogenases, catalytic domain"/>
    <property type="match status" value="1"/>
</dbReference>
<accession>A0AA41X827</accession>
<dbReference type="CDD" id="cd05288">
    <property type="entry name" value="PGDH"/>
    <property type="match status" value="1"/>
</dbReference>
<organism evidence="3 4">
    <name type="scientific">Ectobacillus ponti</name>
    <dbReference type="NCBI Taxonomy" id="2961894"/>
    <lineage>
        <taxon>Bacteria</taxon>
        <taxon>Bacillati</taxon>
        <taxon>Bacillota</taxon>
        <taxon>Bacilli</taxon>
        <taxon>Bacillales</taxon>
        <taxon>Bacillaceae</taxon>
        <taxon>Ectobacillus</taxon>
    </lineage>
</organism>
<dbReference type="PANTHER" id="PTHR43205">
    <property type="entry name" value="PROSTAGLANDIN REDUCTASE"/>
    <property type="match status" value="1"/>
</dbReference>
<proteinExistence type="predicted"/>
<dbReference type="InterPro" id="IPR045010">
    <property type="entry name" value="MDR_fam"/>
</dbReference>
<dbReference type="InterPro" id="IPR041694">
    <property type="entry name" value="ADH_N_2"/>
</dbReference>
<name>A0AA41X827_9BACI</name>
<dbReference type="Gene3D" id="3.40.50.720">
    <property type="entry name" value="NAD(P)-binding Rossmann-like Domain"/>
    <property type="match status" value="1"/>
</dbReference>
<gene>
    <name evidence="3" type="ORF">NK662_00990</name>
</gene>
<evidence type="ECO:0000256" key="1">
    <source>
        <dbReference type="ARBA" id="ARBA00023002"/>
    </source>
</evidence>
<dbReference type="Pfam" id="PF16884">
    <property type="entry name" value="ADH_N_2"/>
    <property type="match status" value="1"/>
</dbReference>
<dbReference type="SUPFAM" id="SSF50129">
    <property type="entry name" value="GroES-like"/>
    <property type="match status" value="1"/>
</dbReference>
<evidence type="ECO:0000313" key="3">
    <source>
        <dbReference type="EMBL" id="MCP8967111.1"/>
    </source>
</evidence>
<dbReference type="GO" id="GO:0016628">
    <property type="term" value="F:oxidoreductase activity, acting on the CH-CH group of donors, NAD or NADP as acceptor"/>
    <property type="evidence" value="ECO:0007669"/>
    <property type="project" value="InterPro"/>
</dbReference>
<evidence type="ECO:0000259" key="2">
    <source>
        <dbReference type="SMART" id="SM00829"/>
    </source>
</evidence>
<dbReference type="InterPro" id="IPR011032">
    <property type="entry name" value="GroES-like_sf"/>
</dbReference>
<comment type="caution">
    <text evidence="3">The sequence shown here is derived from an EMBL/GenBank/DDBJ whole genome shotgun (WGS) entry which is preliminary data.</text>
</comment>
<sequence length="331" mass="35945">MQTEGIVLASRPAGMPSAENFRFEAVSLPELQEGQVLIRTTYISVDPYMRGRMSDRKSYIAPFTVGEVITGGAVGIVAASKSKHLQAGDTVTGDWGWQRHAVCRDKQVRKVDERYATAALGVLGMPGLTAYFGLLDICQPQKGETVVVSGAAGAVGMTVGQIAKIKGARTVGIAGSDEKLAYLRDELGFDAVVNYRSDQLKDELKAACPNGVDAYFDNVGGTLSDLVMRLINKHARISICGQIASYNLEKADVGPRVQTPLLMKSAMMKGFIVSDYAPRFKEGAAQLTQWVQEGRIKYREHMVEGFERTPEAFLGLFKGENTGKLLVKISE</sequence>
<dbReference type="InterPro" id="IPR020843">
    <property type="entry name" value="ER"/>
</dbReference>
<evidence type="ECO:0000313" key="4">
    <source>
        <dbReference type="Proteomes" id="UP001156102"/>
    </source>
</evidence>
<dbReference type="RefSeq" id="WP_254756451.1">
    <property type="nucleotide sequence ID" value="NZ_JANCLT010000001.1"/>
</dbReference>
<keyword evidence="4" id="KW-1185">Reference proteome</keyword>
<reference evidence="3" key="1">
    <citation type="submission" date="2022-07" db="EMBL/GenBank/DDBJ databases">
        <authorList>
            <person name="Li W.-J."/>
            <person name="Deng Q.-Q."/>
        </authorList>
    </citation>
    <scope>NUCLEOTIDE SEQUENCE</scope>
    <source>
        <strain evidence="3">SYSU M60031</strain>
    </source>
</reference>
<dbReference type="FunFam" id="3.40.50.720:FF:000121">
    <property type="entry name" value="Prostaglandin reductase 2"/>
    <property type="match status" value="1"/>
</dbReference>
<dbReference type="InterPro" id="IPR036291">
    <property type="entry name" value="NAD(P)-bd_dom_sf"/>
</dbReference>
<dbReference type="Pfam" id="PF00107">
    <property type="entry name" value="ADH_zinc_N"/>
    <property type="match status" value="1"/>
</dbReference>
<dbReference type="Proteomes" id="UP001156102">
    <property type="component" value="Unassembled WGS sequence"/>
</dbReference>
<dbReference type="EMBL" id="JANCLT010000001">
    <property type="protein sequence ID" value="MCP8967111.1"/>
    <property type="molecule type" value="Genomic_DNA"/>
</dbReference>
<dbReference type="PANTHER" id="PTHR43205:SF7">
    <property type="entry name" value="PROSTAGLANDIN REDUCTASE 1"/>
    <property type="match status" value="1"/>
</dbReference>
<dbReference type="SUPFAM" id="SSF51735">
    <property type="entry name" value="NAD(P)-binding Rossmann-fold domains"/>
    <property type="match status" value="1"/>
</dbReference>
<dbReference type="SMART" id="SM00829">
    <property type="entry name" value="PKS_ER"/>
    <property type="match status" value="1"/>
</dbReference>
<keyword evidence="1" id="KW-0560">Oxidoreductase</keyword>